<evidence type="ECO:0000313" key="4">
    <source>
        <dbReference type="EMBL" id="MFD1547883.1"/>
    </source>
</evidence>
<evidence type="ECO:0000256" key="1">
    <source>
        <dbReference type="SAM" id="Coils"/>
    </source>
</evidence>
<dbReference type="EMBL" id="JBHUCM010000085">
    <property type="protein sequence ID" value="MFD1547883.1"/>
    <property type="molecule type" value="Genomic_DNA"/>
</dbReference>
<gene>
    <name evidence="4" type="ORF">ACFSJ0_63405</name>
</gene>
<dbReference type="Proteomes" id="UP001597097">
    <property type="component" value="Unassembled WGS sequence"/>
</dbReference>
<evidence type="ECO:0000259" key="3">
    <source>
        <dbReference type="Pfam" id="PF26571"/>
    </source>
</evidence>
<feature type="signal peptide" evidence="2">
    <location>
        <begin position="1"/>
        <end position="40"/>
    </location>
</feature>
<dbReference type="Pfam" id="PF26571">
    <property type="entry name" value="VldE"/>
    <property type="match status" value="1"/>
</dbReference>
<feature type="chain" id="PRO_5046440368" evidence="2">
    <location>
        <begin position="41"/>
        <end position="338"/>
    </location>
</feature>
<feature type="domain" description="ARB-07466-like C-terminal" evidence="3">
    <location>
        <begin position="222"/>
        <end position="330"/>
    </location>
</feature>
<evidence type="ECO:0000313" key="5">
    <source>
        <dbReference type="Proteomes" id="UP001597097"/>
    </source>
</evidence>
<proteinExistence type="predicted"/>
<organism evidence="4 5">
    <name type="scientific">Nonomuraea guangzhouensis</name>
    <dbReference type="NCBI Taxonomy" id="1291555"/>
    <lineage>
        <taxon>Bacteria</taxon>
        <taxon>Bacillati</taxon>
        <taxon>Actinomycetota</taxon>
        <taxon>Actinomycetes</taxon>
        <taxon>Streptosporangiales</taxon>
        <taxon>Streptosporangiaceae</taxon>
        <taxon>Nonomuraea</taxon>
    </lineage>
</organism>
<evidence type="ECO:0000256" key="2">
    <source>
        <dbReference type="SAM" id="SignalP"/>
    </source>
</evidence>
<keyword evidence="2" id="KW-0732">Signal</keyword>
<feature type="coiled-coil region" evidence="1">
    <location>
        <begin position="170"/>
        <end position="204"/>
    </location>
</feature>
<sequence length="338" mass="37086">MAVASPADRRRRPIRTLTQALSALLTAVLLAAGPATPAHAAPKPTIKQLKKELAALRKQSDKLITEYYNGRIAHQKAEKAERAAKEKLAAAQEIYARESVELRRIAIAQYTNGGPQSAATMLSGAGDPSALMGNLALSNHLIDRQNARLSGFAQVRDARKQAEQEAAARAEELGTQVADLGKRKDKAEDLIRKIKDKIDKLYKAPGVRRSDGTWVPQLPGGSDNITPRMRLVKTLVKERFDVPNGIGCYRAIQDGGEHPLGRACDFMLSRGGSMPTAAEVARGNEIAAWAIKNSKRLGIMYIIYRQRIWHARTGAWRTMSDRGGTTANHYDHPHISVY</sequence>
<keyword evidence="1" id="KW-0175">Coiled coil</keyword>
<reference evidence="5" key="1">
    <citation type="journal article" date="2019" name="Int. J. Syst. Evol. Microbiol.">
        <title>The Global Catalogue of Microorganisms (GCM) 10K type strain sequencing project: providing services to taxonomists for standard genome sequencing and annotation.</title>
        <authorList>
            <consortium name="The Broad Institute Genomics Platform"/>
            <consortium name="The Broad Institute Genome Sequencing Center for Infectious Disease"/>
            <person name="Wu L."/>
            <person name="Ma J."/>
        </authorList>
    </citation>
    <scope>NUCLEOTIDE SEQUENCE [LARGE SCALE GENOMIC DNA]</scope>
    <source>
        <strain evidence="5">CGMCC 1.15399</strain>
    </source>
</reference>
<dbReference type="InterPro" id="IPR058593">
    <property type="entry name" value="ARB_07466-like_C"/>
</dbReference>
<protein>
    <submittedName>
        <fullName evidence="4">Coiled-coil domain-containing protein</fullName>
    </submittedName>
</protein>
<name>A0ABW4GYG1_9ACTN</name>
<accession>A0ABW4GYG1</accession>
<comment type="caution">
    <text evidence="4">The sequence shown here is derived from an EMBL/GenBank/DDBJ whole genome shotgun (WGS) entry which is preliminary data.</text>
</comment>
<dbReference type="RefSeq" id="WP_308127602.1">
    <property type="nucleotide sequence ID" value="NZ_JAHKRM010000071.1"/>
</dbReference>
<keyword evidence="5" id="KW-1185">Reference proteome</keyword>
<feature type="coiled-coil region" evidence="1">
    <location>
        <begin position="46"/>
        <end position="94"/>
    </location>
</feature>